<proteinExistence type="predicted"/>
<dbReference type="PANTHER" id="PTHR11361:SF34">
    <property type="entry name" value="DNA MISMATCH REPAIR PROTEIN MSH1, MITOCHONDRIAL"/>
    <property type="match status" value="1"/>
</dbReference>
<keyword evidence="4" id="KW-1185">Reference proteome</keyword>
<dbReference type="Pfam" id="PF05192">
    <property type="entry name" value="MutS_III"/>
    <property type="match status" value="1"/>
</dbReference>
<name>A0A0V0QKW8_PSEPJ</name>
<dbReference type="InterPro" id="IPR007696">
    <property type="entry name" value="DNA_mismatch_repair_MutS_core"/>
</dbReference>
<dbReference type="Gene3D" id="1.10.1420.10">
    <property type="match status" value="1"/>
</dbReference>
<dbReference type="SUPFAM" id="SSF48334">
    <property type="entry name" value="DNA repair protein MutS, domain III"/>
    <property type="match status" value="1"/>
</dbReference>
<dbReference type="Pfam" id="PF05188">
    <property type="entry name" value="MutS_II"/>
    <property type="match status" value="1"/>
</dbReference>
<reference evidence="3 4" key="1">
    <citation type="journal article" date="2015" name="Sci. Rep.">
        <title>Genome of the facultative scuticociliatosis pathogen Pseudocohnilembus persalinus provides insight into its virulence through horizontal gene transfer.</title>
        <authorList>
            <person name="Xiong J."/>
            <person name="Wang G."/>
            <person name="Cheng J."/>
            <person name="Tian M."/>
            <person name="Pan X."/>
            <person name="Warren A."/>
            <person name="Jiang C."/>
            <person name="Yuan D."/>
            <person name="Miao W."/>
        </authorList>
    </citation>
    <scope>NUCLEOTIDE SEQUENCE [LARGE SCALE GENOMIC DNA]</scope>
    <source>
        <strain evidence="3">36N120E</strain>
    </source>
</reference>
<dbReference type="EMBL" id="LDAU01000152">
    <property type="protein sequence ID" value="KRX02748.1"/>
    <property type="molecule type" value="Genomic_DNA"/>
</dbReference>
<evidence type="ECO:0000259" key="2">
    <source>
        <dbReference type="Pfam" id="PF05192"/>
    </source>
</evidence>
<dbReference type="InterPro" id="IPR045076">
    <property type="entry name" value="MutS"/>
</dbReference>
<gene>
    <name evidence="3" type="ORF">PPERSA_02238</name>
</gene>
<dbReference type="InterPro" id="IPR036187">
    <property type="entry name" value="DNA_mismatch_repair_MutS_sf"/>
</dbReference>
<accession>A0A0V0QKW8</accession>
<dbReference type="GO" id="GO:0140664">
    <property type="term" value="F:ATP-dependent DNA damage sensor activity"/>
    <property type="evidence" value="ECO:0007669"/>
    <property type="project" value="InterPro"/>
</dbReference>
<evidence type="ECO:0000313" key="4">
    <source>
        <dbReference type="Proteomes" id="UP000054937"/>
    </source>
</evidence>
<evidence type="ECO:0000259" key="1">
    <source>
        <dbReference type="Pfam" id="PF05188"/>
    </source>
</evidence>
<evidence type="ECO:0000313" key="3">
    <source>
        <dbReference type="EMBL" id="KRX02748.1"/>
    </source>
</evidence>
<dbReference type="GO" id="GO:0006298">
    <property type="term" value="P:mismatch repair"/>
    <property type="evidence" value="ECO:0007669"/>
    <property type="project" value="InterPro"/>
</dbReference>
<feature type="domain" description="DNA mismatch repair protein MutS core" evidence="2">
    <location>
        <begin position="237"/>
        <end position="322"/>
    </location>
</feature>
<dbReference type="PANTHER" id="PTHR11361">
    <property type="entry name" value="DNA MISMATCH REPAIR PROTEIN MUTS FAMILY MEMBER"/>
    <property type="match status" value="1"/>
</dbReference>
<dbReference type="InParanoid" id="A0A0V0QKW8"/>
<organism evidence="3 4">
    <name type="scientific">Pseudocohnilembus persalinus</name>
    <name type="common">Ciliate</name>
    <dbReference type="NCBI Taxonomy" id="266149"/>
    <lineage>
        <taxon>Eukaryota</taxon>
        <taxon>Sar</taxon>
        <taxon>Alveolata</taxon>
        <taxon>Ciliophora</taxon>
        <taxon>Intramacronucleata</taxon>
        <taxon>Oligohymenophorea</taxon>
        <taxon>Scuticociliatia</taxon>
        <taxon>Philasterida</taxon>
        <taxon>Pseudocohnilembidae</taxon>
        <taxon>Pseudocohnilembus</taxon>
    </lineage>
</organism>
<dbReference type="GO" id="GO:0005634">
    <property type="term" value="C:nucleus"/>
    <property type="evidence" value="ECO:0007669"/>
    <property type="project" value="TreeGrafter"/>
</dbReference>
<dbReference type="SUPFAM" id="SSF53150">
    <property type="entry name" value="DNA repair protein MutS, domain II"/>
    <property type="match status" value="1"/>
</dbReference>
<sequence>MSKQQQKQIPTNILKKSLFKNQNQSYDSEQLIQEKSQYQEQQLNNQEQKQAQKQIDVVHNQKQSKNKSYQFEELLRTQINIILLSVIENNASIVGLAIFNLKTGEIILSQIVDRLTYVHTISTILRYSPQEIIFCEHFQNSLLNKKIAQTFRNAKIVYQKRFFFDENKGQKIYNQSKQNNLNNSSNLLKVDNQYYYVGLASLNALILHLEMQYQLIFSNNLVINFHNINDFLTIDLSTIFDLEILLNSKDFTISQSLVNLFKTQTVGGQRLLRASLLQPLNKLEEIQKRQEMINYLEKNPSYQEQLQQILKNFKDAENITIKGTGKQYYR</sequence>
<dbReference type="InterPro" id="IPR036678">
    <property type="entry name" value="MutS_con_dom_sf"/>
</dbReference>
<protein>
    <submittedName>
        <fullName evidence="3">DNA mismatch repair protein MutS, core</fullName>
    </submittedName>
</protein>
<dbReference type="OrthoDB" id="276261at2759"/>
<dbReference type="InterPro" id="IPR007860">
    <property type="entry name" value="DNA_mmatch_repair_MutS_con_dom"/>
</dbReference>
<dbReference type="GO" id="GO:0030983">
    <property type="term" value="F:mismatched DNA binding"/>
    <property type="evidence" value="ECO:0007669"/>
    <property type="project" value="InterPro"/>
</dbReference>
<comment type="caution">
    <text evidence="3">The sequence shown here is derived from an EMBL/GenBank/DDBJ whole genome shotgun (WGS) entry which is preliminary data.</text>
</comment>
<dbReference type="GO" id="GO:0005524">
    <property type="term" value="F:ATP binding"/>
    <property type="evidence" value="ECO:0007669"/>
    <property type="project" value="InterPro"/>
</dbReference>
<feature type="domain" description="DNA mismatch repair protein MutS connector" evidence="1">
    <location>
        <begin position="83"/>
        <end position="210"/>
    </location>
</feature>
<dbReference type="Gene3D" id="3.30.420.110">
    <property type="entry name" value="MutS, connector domain"/>
    <property type="match status" value="1"/>
</dbReference>
<dbReference type="Proteomes" id="UP000054937">
    <property type="component" value="Unassembled WGS sequence"/>
</dbReference>
<dbReference type="AlphaFoldDB" id="A0A0V0QKW8"/>